<dbReference type="InterPro" id="IPR010982">
    <property type="entry name" value="Lambda_DNA-bd_dom_sf"/>
</dbReference>
<dbReference type="GO" id="GO:0003677">
    <property type="term" value="F:DNA binding"/>
    <property type="evidence" value="ECO:0007669"/>
    <property type="project" value="InterPro"/>
</dbReference>
<protein>
    <submittedName>
        <fullName evidence="1">Uncharacterized protein</fullName>
    </submittedName>
</protein>
<evidence type="ECO:0000313" key="1">
    <source>
        <dbReference type="EMBL" id="TWL30646.1"/>
    </source>
</evidence>
<accession>A0A415J4V3</accession>
<dbReference type="Proteomes" id="UP000435910">
    <property type="component" value="Unassembled WGS sequence"/>
</dbReference>
<dbReference type="CDD" id="cd00093">
    <property type="entry name" value="HTH_XRE"/>
    <property type="match status" value="1"/>
</dbReference>
<dbReference type="SUPFAM" id="SSF47413">
    <property type="entry name" value="lambda repressor-like DNA-binding domains"/>
    <property type="match status" value="1"/>
</dbReference>
<sequence>MDKEYITELISSKLRLIRAESGYTQEKMANVLGMSKKTLVQIEKGRSAAGWAHVVAVCALFRNSEVLQAVLGDEPLEVVETVAHRSIDRPKGKTLGGKVWWRDIEKKGEFRLQQNLISHHYRILDSYDDLWFSTFEKQDAVARLDELLNEQDGVE</sequence>
<proteinExistence type="predicted"/>
<name>A0A415J4V3_BACLI</name>
<dbReference type="EMBL" id="NILC01000014">
    <property type="protein sequence ID" value="TWL30646.1"/>
    <property type="molecule type" value="Genomic_DNA"/>
</dbReference>
<dbReference type="RefSeq" id="WP_003178531.1">
    <property type="nucleotide sequence ID" value="NZ_BEXU01000034.1"/>
</dbReference>
<dbReference type="OMA" id="GGKVWWR"/>
<organism evidence="1 2">
    <name type="scientific">Bacillus licheniformis</name>
    <dbReference type="NCBI Taxonomy" id="1402"/>
    <lineage>
        <taxon>Bacteria</taxon>
        <taxon>Bacillati</taxon>
        <taxon>Bacillota</taxon>
        <taxon>Bacilli</taxon>
        <taxon>Bacillales</taxon>
        <taxon>Bacillaceae</taxon>
        <taxon>Bacillus</taxon>
    </lineage>
</organism>
<dbReference type="PROSITE" id="PS50943">
    <property type="entry name" value="HTH_CROC1"/>
    <property type="match status" value="1"/>
</dbReference>
<gene>
    <name evidence="1" type="ORF">CHCC16736_1680</name>
</gene>
<comment type="caution">
    <text evidence="1">The sequence shown here is derived from an EMBL/GenBank/DDBJ whole genome shotgun (WGS) entry which is preliminary data.</text>
</comment>
<dbReference type="InterPro" id="IPR001387">
    <property type="entry name" value="Cro/C1-type_HTH"/>
</dbReference>
<dbReference type="Pfam" id="PF13560">
    <property type="entry name" value="HTH_31"/>
    <property type="match status" value="1"/>
</dbReference>
<evidence type="ECO:0000313" key="2">
    <source>
        <dbReference type="Proteomes" id="UP000435910"/>
    </source>
</evidence>
<dbReference type="AlphaFoldDB" id="A0A415J4V3"/>
<dbReference type="SMART" id="SM00530">
    <property type="entry name" value="HTH_XRE"/>
    <property type="match status" value="1"/>
</dbReference>
<dbReference type="Gene3D" id="1.10.260.40">
    <property type="entry name" value="lambda repressor-like DNA-binding domains"/>
    <property type="match status" value="1"/>
</dbReference>
<dbReference type="GeneID" id="92858783"/>
<reference evidence="1 2" key="1">
    <citation type="submission" date="2019-06" db="EMBL/GenBank/DDBJ databases">
        <title>Genome sequence analysis of &gt;100 Bacillus licheniformis strains suggests intrinsic resistance to this species.</title>
        <authorList>
            <person name="Wels M."/>
            <person name="Siezen R.J."/>
            <person name="Johansen E."/>
            <person name="Stuer-Lauridsen B."/>
            <person name="Bjerre K."/>
            <person name="Nielsen B.K.K."/>
        </authorList>
    </citation>
    <scope>NUCLEOTIDE SEQUENCE [LARGE SCALE GENOMIC DNA]</scope>
    <source>
        <strain evidence="1 2">BAC-16736</strain>
    </source>
</reference>